<feature type="transmembrane region" description="Helical" evidence="1">
    <location>
        <begin position="29"/>
        <end position="46"/>
    </location>
</feature>
<keyword evidence="3" id="KW-1185">Reference proteome</keyword>
<accession>A0ABR7S2V4</accession>
<organism evidence="2 3">
    <name type="scientific">Aquipseudomonas alcaligenes</name>
    <name type="common">Pseudomonas alcaligenes</name>
    <dbReference type="NCBI Taxonomy" id="43263"/>
    <lineage>
        <taxon>Bacteria</taxon>
        <taxon>Pseudomonadati</taxon>
        <taxon>Pseudomonadota</taxon>
        <taxon>Gammaproteobacteria</taxon>
        <taxon>Pseudomonadales</taxon>
        <taxon>Pseudomonadaceae</taxon>
        <taxon>Aquipseudomonas</taxon>
    </lineage>
</organism>
<dbReference type="EMBL" id="LZEU01000001">
    <property type="protein sequence ID" value="MBC9251294.1"/>
    <property type="molecule type" value="Genomic_DNA"/>
</dbReference>
<keyword evidence="1" id="KW-0812">Transmembrane</keyword>
<name>A0ABR7S2V4_AQUAC</name>
<keyword evidence="1" id="KW-0472">Membrane</keyword>
<comment type="caution">
    <text evidence="2">The sequence shown here is derived from an EMBL/GenBank/DDBJ whole genome shotgun (WGS) entry which is preliminary data.</text>
</comment>
<dbReference type="Proteomes" id="UP000744555">
    <property type="component" value="Unassembled WGS sequence"/>
</dbReference>
<sequence>MWRASLPPALLLLLLLANSGCSHSPAGVLLVFAGSLFCSLGFLLFGRQRFTAPAQEFPRETRDLA</sequence>
<gene>
    <name evidence="2" type="ORF">A9179_13550</name>
</gene>
<evidence type="ECO:0000313" key="2">
    <source>
        <dbReference type="EMBL" id="MBC9251294.1"/>
    </source>
</evidence>
<keyword evidence="1" id="KW-1133">Transmembrane helix</keyword>
<proteinExistence type="predicted"/>
<evidence type="ECO:0000313" key="3">
    <source>
        <dbReference type="Proteomes" id="UP000744555"/>
    </source>
</evidence>
<evidence type="ECO:0000256" key="1">
    <source>
        <dbReference type="SAM" id="Phobius"/>
    </source>
</evidence>
<reference evidence="2 3" key="1">
    <citation type="submission" date="2016-06" db="EMBL/GenBank/DDBJ databases">
        <authorList>
            <person name="Ramos C."/>
            <person name="Pintado A."/>
            <person name="Crespo-Gomez J.I."/>
        </authorList>
    </citation>
    <scope>NUCLEOTIDE SEQUENCE [LARGE SCALE GENOMIC DNA]</scope>
    <source>
        <strain evidence="2 3">AVO110</strain>
    </source>
</reference>
<protein>
    <submittedName>
        <fullName evidence="2">Uncharacterized protein</fullName>
    </submittedName>
</protein>